<dbReference type="Gene3D" id="3.10.20.90">
    <property type="entry name" value="Phosphatidylinositol 3-kinase Catalytic Subunit, Chain A, domain 1"/>
    <property type="match status" value="1"/>
</dbReference>
<feature type="transmembrane region" description="Helical" evidence="8">
    <location>
        <begin position="274"/>
        <end position="294"/>
    </location>
</feature>
<dbReference type="RefSeq" id="WP_039325933.1">
    <property type="nucleotide sequence ID" value="NZ_JTLZ01000012.1"/>
</dbReference>
<protein>
    <recommendedName>
        <fullName evidence="9">EccD-like transmembrane domain-containing protein</fullName>
    </recommendedName>
</protein>
<dbReference type="PIRSF" id="PIRSF017804">
    <property type="entry name" value="Secretion_EccD1"/>
    <property type="match status" value="1"/>
</dbReference>
<dbReference type="NCBIfam" id="TIGR03920">
    <property type="entry name" value="T7SS_EccD"/>
    <property type="match status" value="1"/>
</dbReference>
<sequence length="482" mass="50122">MTGVEELRPVHVVSAAPEAIRVSVVGGRTQLDVALPADVPVAAFLPELARLIKSRDDERSDDVADRDERRTFWELSREGRAGALEPDRTLREAGVENGELLRLSARRALTPPTLYDDVVDAAARLNRASYAAWSATAAQMMAFAGLWLCSAVWVVLLLAPALSAHRPTLMVAATLTLVTLVAGAALVRRFLGRADIAAAVGPPVIAIGTAAGWVLAAPRGAVGVTAACAILLGLTVICHRVIGAGHWTYVAAEVLLSFGAVAFGVRALGVPVAAVATVAAVVAVFGCLVVPALTARLDQYPTASARASRADDPFTTSAVTSPVQTQPSTPMPSAEQVWDRVHSAVLTRSGLLAGAAAAALISATALMRVDTGWPAFAFAMVCAAVPALHSRRADTWPERAALAVPAVTLVLVTCVQAQTGVWPLQLTGVVVLAVLAVAGVVGAVGREGRRLRVAMVYLEYVAVAAVIPLALWPLGLYERLGG</sequence>
<feature type="transmembrane region" description="Helical" evidence="8">
    <location>
        <begin position="249"/>
        <end position="268"/>
    </location>
</feature>
<dbReference type="InterPro" id="IPR006707">
    <property type="entry name" value="T7SS_EccD"/>
</dbReference>
<feature type="transmembrane region" description="Helical" evidence="8">
    <location>
        <begin position="424"/>
        <end position="445"/>
    </location>
</feature>
<feature type="transmembrane region" description="Helical" evidence="8">
    <location>
        <begin position="372"/>
        <end position="388"/>
    </location>
</feature>
<comment type="subcellular location">
    <subcellularLocation>
        <location evidence="1">Cell membrane</location>
        <topology evidence="1">Multi-pass membrane protein</topology>
    </subcellularLocation>
</comment>
<feature type="transmembrane region" description="Helical" evidence="8">
    <location>
        <begin position="140"/>
        <end position="162"/>
    </location>
</feature>
<comment type="caution">
    <text evidence="10">The sequence shown here is derived from an EMBL/GenBank/DDBJ whole genome shotgun (WGS) entry which is preliminary data.</text>
</comment>
<dbReference type="Pfam" id="PF08817">
    <property type="entry name" value="YukD"/>
    <property type="match status" value="1"/>
</dbReference>
<feature type="transmembrane region" description="Helical" evidence="8">
    <location>
        <begin position="345"/>
        <end position="366"/>
    </location>
</feature>
<feature type="transmembrane region" description="Helical" evidence="8">
    <location>
        <begin position="457"/>
        <end position="477"/>
    </location>
</feature>
<comment type="similarity">
    <text evidence="2">Belongs to the EccD/Snm4 family.</text>
</comment>
<feature type="region of interest" description="Disordered" evidence="7">
    <location>
        <begin position="311"/>
        <end position="333"/>
    </location>
</feature>
<dbReference type="InterPro" id="IPR024962">
    <property type="entry name" value="YukD-like"/>
</dbReference>
<dbReference type="InterPro" id="IPR044049">
    <property type="entry name" value="EccD_transm"/>
</dbReference>
<feature type="domain" description="EccD-like transmembrane" evidence="9">
    <location>
        <begin position="144"/>
        <end position="480"/>
    </location>
</feature>
<evidence type="ECO:0000259" key="9">
    <source>
        <dbReference type="Pfam" id="PF19053"/>
    </source>
</evidence>
<organism evidence="10 11">
    <name type="scientific">Mycolicibacterium setense</name>
    <dbReference type="NCBI Taxonomy" id="431269"/>
    <lineage>
        <taxon>Bacteria</taxon>
        <taxon>Bacillati</taxon>
        <taxon>Actinomycetota</taxon>
        <taxon>Actinomycetes</taxon>
        <taxon>Mycobacteriales</taxon>
        <taxon>Mycobacteriaceae</taxon>
        <taxon>Mycolicibacterium</taxon>
    </lineage>
</organism>
<keyword evidence="3" id="KW-1003">Cell membrane</keyword>
<feature type="transmembrane region" description="Helical" evidence="8">
    <location>
        <begin position="194"/>
        <end position="215"/>
    </location>
</feature>
<evidence type="ECO:0000256" key="6">
    <source>
        <dbReference type="ARBA" id="ARBA00023136"/>
    </source>
</evidence>
<gene>
    <name evidence="10" type="ORF">QQ44_25080</name>
</gene>
<evidence type="ECO:0000256" key="7">
    <source>
        <dbReference type="SAM" id="MobiDB-lite"/>
    </source>
</evidence>
<evidence type="ECO:0000256" key="3">
    <source>
        <dbReference type="ARBA" id="ARBA00022475"/>
    </source>
</evidence>
<keyword evidence="11" id="KW-1185">Reference proteome</keyword>
<keyword evidence="5 8" id="KW-1133">Transmembrane helix</keyword>
<dbReference type="EMBL" id="JTLZ01000012">
    <property type="protein sequence ID" value="KHO19913.1"/>
    <property type="molecule type" value="Genomic_DNA"/>
</dbReference>
<evidence type="ECO:0000313" key="11">
    <source>
        <dbReference type="Proteomes" id="UP000031004"/>
    </source>
</evidence>
<evidence type="ECO:0000256" key="1">
    <source>
        <dbReference type="ARBA" id="ARBA00004651"/>
    </source>
</evidence>
<evidence type="ECO:0000256" key="5">
    <source>
        <dbReference type="ARBA" id="ARBA00022989"/>
    </source>
</evidence>
<name>A0ABR4YMF8_9MYCO</name>
<accession>A0ABR4YMF8</accession>
<evidence type="ECO:0000313" key="10">
    <source>
        <dbReference type="EMBL" id="KHO19913.1"/>
    </source>
</evidence>
<feature type="transmembrane region" description="Helical" evidence="8">
    <location>
        <begin position="221"/>
        <end position="242"/>
    </location>
</feature>
<keyword evidence="6 8" id="KW-0472">Membrane</keyword>
<proteinExistence type="inferred from homology"/>
<evidence type="ECO:0000256" key="4">
    <source>
        <dbReference type="ARBA" id="ARBA00022692"/>
    </source>
</evidence>
<dbReference type="Pfam" id="PF19053">
    <property type="entry name" value="EccD"/>
    <property type="match status" value="1"/>
</dbReference>
<feature type="compositionally biased region" description="Polar residues" evidence="7">
    <location>
        <begin position="314"/>
        <end position="328"/>
    </location>
</feature>
<reference evidence="10 11" key="1">
    <citation type="submission" date="2014-11" db="EMBL/GenBank/DDBJ databases">
        <title>Mycobacterium setense Manresensis Genome.</title>
        <authorList>
            <person name="Rech G."/>
            <person name="Sumoy L."/>
        </authorList>
    </citation>
    <scope>NUCLEOTIDE SEQUENCE [LARGE SCALE GENOMIC DNA]</scope>
    <source>
        <strain evidence="10 11">Manresensis</strain>
    </source>
</reference>
<feature type="transmembrane region" description="Helical" evidence="8">
    <location>
        <begin position="400"/>
        <end position="418"/>
    </location>
</feature>
<keyword evidence="4 8" id="KW-0812">Transmembrane</keyword>
<evidence type="ECO:0000256" key="2">
    <source>
        <dbReference type="ARBA" id="ARBA00006162"/>
    </source>
</evidence>
<dbReference type="Proteomes" id="UP000031004">
    <property type="component" value="Unassembled WGS sequence"/>
</dbReference>
<feature type="transmembrane region" description="Helical" evidence="8">
    <location>
        <begin position="168"/>
        <end position="187"/>
    </location>
</feature>
<evidence type="ECO:0000256" key="8">
    <source>
        <dbReference type="SAM" id="Phobius"/>
    </source>
</evidence>